<dbReference type="Pfam" id="PF10044">
    <property type="entry name" value="LIN52"/>
    <property type="match status" value="1"/>
</dbReference>
<name>A0A9Q0MV15_9DIPT</name>
<dbReference type="GO" id="GO:0070176">
    <property type="term" value="C:DRM complex"/>
    <property type="evidence" value="ECO:0007669"/>
    <property type="project" value="InterPro"/>
</dbReference>
<comment type="similarity">
    <text evidence="1">Belongs to the lin-52 family.</text>
</comment>
<dbReference type="OrthoDB" id="5834362at2759"/>
<dbReference type="PANTHER" id="PTHR31489:SF2">
    <property type="entry name" value="PROTEIN LIN-52 HOMOLOG"/>
    <property type="match status" value="1"/>
</dbReference>
<keyword evidence="4" id="KW-1185">Reference proteome</keyword>
<dbReference type="GO" id="GO:0006355">
    <property type="term" value="P:regulation of DNA-templated transcription"/>
    <property type="evidence" value="ECO:0007669"/>
    <property type="project" value="InterPro"/>
</dbReference>
<comment type="caution">
    <text evidence="3">The sequence shown here is derived from an EMBL/GenBank/DDBJ whole genome shotgun (WGS) entry which is preliminary data.</text>
</comment>
<organism evidence="3 4">
    <name type="scientific">Pseudolycoriella hygida</name>
    <dbReference type="NCBI Taxonomy" id="35572"/>
    <lineage>
        <taxon>Eukaryota</taxon>
        <taxon>Metazoa</taxon>
        <taxon>Ecdysozoa</taxon>
        <taxon>Arthropoda</taxon>
        <taxon>Hexapoda</taxon>
        <taxon>Insecta</taxon>
        <taxon>Pterygota</taxon>
        <taxon>Neoptera</taxon>
        <taxon>Endopterygota</taxon>
        <taxon>Diptera</taxon>
        <taxon>Nematocera</taxon>
        <taxon>Sciaroidea</taxon>
        <taxon>Sciaridae</taxon>
        <taxon>Pseudolycoriella</taxon>
    </lineage>
</organism>
<dbReference type="Proteomes" id="UP001151699">
    <property type="component" value="Chromosome X"/>
</dbReference>
<dbReference type="PANTHER" id="PTHR31489">
    <property type="entry name" value="LIN52 FAMILY MEMBER"/>
    <property type="match status" value="1"/>
</dbReference>
<evidence type="ECO:0000256" key="1">
    <source>
        <dbReference type="ARBA" id="ARBA00005456"/>
    </source>
</evidence>
<dbReference type="InterPro" id="IPR018737">
    <property type="entry name" value="DREAM_LIN52"/>
</dbReference>
<sequence length="127" mass="14055">MDEDTKSNDSSKKDANSDDDPDLISMEKLDRNSPEVWPEKIPGINQFIVMNSTPSLTSSSQSKGVSWAQGLSSEDISAMHQLGALSSTGLIAEIRKLYDQAYDLGIQEAKEMTRGRYLNIFPNAKKK</sequence>
<reference evidence="3" key="1">
    <citation type="submission" date="2022-07" db="EMBL/GenBank/DDBJ databases">
        <authorList>
            <person name="Trinca V."/>
            <person name="Uliana J.V.C."/>
            <person name="Torres T.T."/>
            <person name="Ward R.J."/>
            <person name="Monesi N."/>
        </authorList>
    </citation>
    <scope>NUCLEOTIDE SEQUENCE</scope>
    <source>
        <strain evidence="3">HSMRA1968</strain>
        <tissue evidence="3">Whole embryos</tissue>
    </source>
</reference>
<feature type="region of interest" description="Disordered" evidence="2">
    <location>
        <begin position="1"/>
        <end position="36"/>
    </location>
</feature>
<proteinExistence type="inferred from homology"/>
<dbReference type="AlphaFoldDB" id="A0A9Q0MV15"/>
<evidence type="ECO:0000313" key="4">
    <source>
        <dbReference type="Proteomes" id="UP001151699"/>
    </source>
</evidence>
<accession>A0A9Q0MV15</accession>
<evidence type="ECO:0000256" key="2">
    <source>
        <dbReference type="SAM" id="MobiDB-lite"/>
    </source>
</evidence>
<gene>
    <name evidence="3" type="primary">lin52</name>
    <name evidence="3" type="ORF">Bhyg_09773</name>
</gene>
<dbReference type="EMBL" id="WJQU01000003">
    <property type="protein sequence ID" value="KAJ6637047.1"/>
    <property type="molecule type" value="Genomic_DNA"/>
</dbReference>
<feature type="compositionally biased region" description="Basic and acidic residues" evidence="2">
    <location>
        <begin position="1"/>
        <end position="16"/>
    </location>
</feature>
<protein>
    <submittedName>
        <fullName evidence="3">Protein lin-52 like</fullName>
    </submittedName>
</protein>
<evidence type="ECO:0000313" key="3">
    <source>
        <dbReference type="EMBL" id="KAJ6637047.1"/>
    </source>
</evidence>